<sequence length="113" mass="12615">MSKKIETLLEDLRTKRIQFTDVIAHIDNLYQHTATAFSNGEASNTAHQNQGSAKVFAFARINSLSKADTLLLFAEHYQAVLNSPTGTDHQNIRQFSQHGWEGIVFEGDVLVAK</sequence>
<dbReference type="RefSeq" id="WP_133642009.1">
    <property type="nucleotide sequence ID" value="NZ_SNZV01000013.1"/>
</dbReference>
<evidence type="ECO:0000313" key="2">
    <source>
        <dbReference type="Proteomes" id="UP000294752"/>
    </source>
</evidence>
<dbReference type="InterPro" id="IPR038604">
    <property type="entry name" value="HopJ_sf"/>
</dbReference>
<dbReference type="Pfam" id="PF08888">
    <property type="entry name" value="HopJ"/>
    <property type="match status" value="1"/>
</dbReference>
<comment type="caution">
    <text evidence="1">The sequence shown here is derived from an EMBL/GenBank/DDBJ whole genome shotgun (WGS) entry which is preliminary data.</text>
</comment>
<accession>A0A4V3E0V3</accession>
<dbReference type="InterPro" id="IPR014984">
    <property type="entry name" value="HopJ"/>
</dbReference>
<dbReference type="Gene3D" id="3.20.160.10">
    <property type="entry name" value="vpa0580 domain like"/>
    <property type="match status" value="1"/>
</dbReference>
<proteinExistence type="predicted"/>
<gene>
    <name evidence="1" type="ORF">B0I21_11311</name>
</gene>
<dbReference type="EMBL" id="SNZV01000013">
    <property type="protein sequence ID" value="TDS07523.1"/>
    <property type="molecule type" value="Genomic_DNA"/>
</dbReference>
<name>A0A4V3E0V3_9SPHI</name>
<dbReference type="AlphaFoldDB" id="A0A4V3E0V3"/>
<dbReference type="OrthoDB" id="9790826at2"/>
<protein>
    <submittedName>
        <fullName evidence="1">HopJ type III effector protein</fullName>
    </submittedName>
</protein>
<keyword evidence="2" id="KW-1185">Reference proteome</keyword>
<organism evidence="1 2">
    <name type="scientific">Sphingobacterium paludis</name>
    <dbReference type="NCBI Taxonomy" id="1476465"/>
    <lineage>
        <taxon>Bacteria</taxon>
        <taxon>Pseudomonadati</taxon>
        <taxon>Bacteroidota</taxon>
        <taxon>Sphingobacteriia</taxon>
        <taxon>Sphingobacteriales</taxon>
        <taxon>Sphingobacteriaceae</taxon>
        <taxon>Sphingobacterium</taxon>
    </lineage>
</organism>
<evidence type="ECO:0000313" key="1">
    <source>
        <dbReference type="EMBL" id="TDS07523.1"/>
    </source>
</evidence>
<reference evidence="1 2" key="1">
    <citation type="submission" date="2019-03" db="EMBL/GenBank/DDBJ databases">
        <title>Genomic Encyclopedia of Type Strains, Phase III (KMG-III): the genomes of soil and plant-associated and newly described type strains.</title>
        <authorList>
            <person name="Whitman W."/>
        </authorList>
    </citation>
    <scope>NUCLEOTIDE SEQUENCE [LARGE SCALE GENOMIC DNA]</scope>
    <source>
        <strain evidence="1 2">CGMCC 1.12801</strain>
    </source>
</reference>
<dbReference type="Proteomes" id="UP000294752">
    <property type="component" value="Unassembled WGS sequence"/>
</dbReference>